<name>A0A086B4J7_9FLAO</name>
<dbReference type="RefSeq" id="WP_034685998.1">
    <property type="nucleotide sequence ID" value="NZ_CP023049.2"/>
</dbReference>
<dbReference type="AlphaFoldDB" id="A0A086B4J7"/>
<keyword evidence="2" id="KW-1185">Reference proteome</keyword>
<dbReference type="OrthoDB" id="1550456at2"/>
<dbReference type="KEGG" id="cpip:CJF12_01740"/>
<accession>A0A086B4J7</accession>
<sequence length="134" mass="15349">MKFKITDIAAEHAKVKSGADFPEYIHAIKKKGVSFYKVYVKDGDTEYFDDENQSIHTGSKYDSLAISEPLNLENFKSRLKLHQQGETDYLTFCKDCADHGIKGWKMDLSKMICIYFDQAENEVLAERIPSLSIN</sequence>
<proteinExistence type="predicted"/>
<dbReference type="eggNOG" id="COG5562">
    <property type="taxonomic scope" value="Bacteria"/>
</dbReference>
<organism evidence="1 2">
    <name type="scientific">Chryseobacterium piperi</name>
    <dbReference type="NCBI Taxonomy" id="558152"/>
    <lineage>
        <taxon>Bacteria</taxon>
        <taxon>Pseudomonadati</taxon>
        <taxon>Bacteroidota</taxon>
        <taxon>Flavobacteriia</taxon>
        <taxon>Flavobacteriales</taxon>
        <taxon>Weeksellaceae</taxon>
        <taxon>Chryseobacterium group</taxon>
        <taxon>Chryseobacterium</taxon>
    </lineage>
</organism>
<gene>
    <name evidence="1" type="ORF">IQ37_13855</name>
</gene>
<keyword evidence="1" id="KW-0261">Viral envelope protein</keyword>
<dbReference type="SUPFAM" id="SSF160419">
    <property type="entry name" value="YdfO-like"/>
    <property type="match status" value="1"/>
</dbReference>
<dbReference type="EMBL" id="JPRJ01000028">
    <property type="protein sequence ID" value="KFF23861.1"/>
    <property type="molecule type" value="Genomic_DNA"/>
</dbReference>
<dbReference type="Pfam" id="PF07166">
    <property type="entry name" value="DUF1398"/>
    <property type="match status" value="1"/>
</dbReference>
<dbReference type="STRING" id="558152.IQ37_13855"/>
<protein>
    <submittedName>
        <fullName evidence="1">Phage envelope protein</fullName>
    </submittedName>
</protein>
<reference evidence="1 2" key="1">
    <citation type="submission" date="2014-07" db="EMBL/GenBank/DDBJ databases">
        <title>Genome of Chryseobacterium piperi CTM.</title>
        <authorList>
            <person name="Pipes S.E."/>
            <person name="Stropko S.J."/>
            <person name="Newman J.D."/>
        </authorList>
    </citation>
    <scope>NUCLEOTIDE SEQUENCE [LARGE SCALE GENOMIC DNA]</scope>
    <source>
        <strain evidence="1 2">CTM</strain>
    </source>
</reference>
<dbReference type="Gene3D" id="3.30.1810.10">
    <property type="entry name" value="YdfO-like"/>
    <property type="match status" value="1"/>
</dbReference>
<dbReference type="Proteomes" id="UP000028709">
    <property type="component" value="Unassembled WGS sequence"/>
</dbReference>
<comment type="caution">
    <text evidence="1">The sequence shown here is derived from an EMBL/GenBank/DDBJ whole genome shotgun (WGS) entry which is preliminary data.</text>
</comment>
<evidence type="ECO:0000313" key="1">
    <source>
        <dbReference type="EMBL" id="KFF23861.1"/>
    </source>
</evidence>
<evidence type="ECO:0000313" key="2">
    <source>
        <dbReference type="Proteomes" id="UP000028709"/>
    </source>
</evidence>
<dbReference type="InterPro" id="IPR036696">
    <property type="entry name" value="YdfO-like_sf"/>
</dbReference>
<keyword evidence="1" id="KW-0946">Virion</keyword>
<dbReference type="InterPro" id="IPR009833">
    <property type="entry name" value="DUF1398"/>
</dbReference>